<dbReference type="GO" id="GO:0005524">
    <property type="term" value="F:ATP binding"/>
    <property type="evidence" value="ECO:0007669"/>
    <property type="project" value="UniProtKB-UniRule"/>
</dbReference>
<feature type="active site" description="Glycyl thioester intermediate" evidence="7">
    <location>
        <position position="85"/>
    </location>
</feature>
<sequence length="262" mass="27407">MSSKRIQKELKELTTNPPPGCTAMPKGNSMNEWIATIDGPEDSPYEGGTFYLSIKFPEGYPFSPPQISFTTKVYHCNISSSGGICLDTLKGSWSPALTIAKVLISIVSLLTDPNPDSPLSGDVARLYKSNRKAHDENARDWTRRYANVPPPANAVRHKPEVPKVDAKKAAPAPAPAAAAAPVPAASAAANKAAPAPAPETVVVVVDDDEASKAASSASGAPMSEPVVVVDSDDDDVVVVSETAAATTGAETRSSRKRKSATK</sequence>
<dbReference type="PROSITE" id="PS00183">
    <property type="entry name" value="UBC_1"/>
    <property type="match status" value="1"/>
</dbReference>
<evidence type="ECO:0000256" key="2">
    <source>
        <dbReference type="ARBA" id="ARBA00004906"/>
    </source>
</evidence>
<evidence type="ECO:0000256" key="7">
    <source>
        <dbReference type="PROSITE-ProRule" id="PRU10133"/>
    </source>
</evidence>
<dbReference type="STRING" id="765915.A0A1Y2H6E0"/>
<organism evidence="11 12">
    <name type="scientific">Catenaria anguillulae PL171</name>
    <dbReference type="NCBI Taxonomy" id="765915"/>
    <lineage>
        <taxon>Eukaryota</taxon>
        <taxon>Fungi</taxon>
        <taxon>Fungi incertae sedis</taxon>
        <taxon>Blastocladiomycota</taxon>
        <taxon>Blastocladiomycetes</taxon>
        <taxon>Blastocladiales</taxon>
        <taxon>Catenariaceae</taxon>
        <taxon>Catenaria</taxon>
    </lineage>
</organism>
<gene>
    <name evidence="11" type="ORF">BCR44DRAFT_1446082</name>
</gene>
<feature type="compositionally biased region" description="Low complexity" evidence="9">
    <location>
        <begin position="212"/>
        <end position="229"/>
    </location>
</feature>
<accession>A0A1Y2H6E0</accession>
<protein>
    <submittedName>
        <fullName evidence="11">Ubiquitin-conjugating enzyme/RWD-like protein</fullName>
    </submittedName>
</protein>
<dbReference type="SUPFAM" id="SSF54495">
    <property type="entry name" value="UBC-like"/>
    <property type="match status" value="1"/>
</dbReference>
<feature type="compositionally biased region" description="Low complexity" evidence="9">
    <location>
        <begin position="237"/>
        <end position="251"/>
    </location>
</feature>
<feature type="compositionally biased region" description="Basic and acidic residues" evidence="9">
    <location>
        <begin position="157"/>
        <end position="168"/>
    </location>
</feature>
<evidence type="ECO:0000256" key="5">
    <source>
        <dbReference type="ARBA" id="ARBA00022786"/>
    </source>
</evidence>
<keyword evidence="3" id="KW-0808">Transferase</keyword>
<evidence type="ECO:0000256" key="3">
    <source>
        <dbReference type="ARBA" id="ARBA00022679"/>
    </source>
</evidence>
<keyword evidence="12" id="KW-1185">Reference proteome</keyword>
<keyword evidence="6 8" id="KW-0067">ATP-binding</keyword>
<evidence type="ECO:0000313" key="11">
    <source>
        <dbReference type="EMBL" id="ORZ30136.1"/>
    </source>
</evidence>
<dbReference type="OrthoDB" id="7851174at2759"/>
<dbReference type="Gene3D" id="3.10.110.10">
    <property type="entry name" value="Ubiquitin Conjugating Enzyme"/>
    <property type="match status" value="1"/>
</dbReference>
<evidence type="ECO:0000259" key="10">
    <source>
        <dbReference type="PROSITE" id="PS50127"/>
    </source>
</evidence>
<evidence type="ECO:0000256" key="9">
    <source>
        <dbReference type="SAM" id="MobiDB-lite"/>
    </source>
</evidence>
<dbReference type="FunFam" id="3.10.110.10:FF:000101">
    <property type="entry name" value="Ubiquitin-conjugating enzyme E2 D2"/>
    <property type="match status" value="1"/>
</dbReference>
<dbReference type="PANTHER" id="PTHR24068">
    <property type="entry name" value="UBIQUITIN-CONJUGATING ENZYME E2"/>
    <property type="match status" value="1"/>
</dbReference>
<comment type="similarity">
    <text evidence="8">Belongs to the ubiquitin-conjugating enzyme family.</text>
</comment>
<evidence type="ECO:0000256" key="8">
    <source>
        <dbReference type="RuleBase" id="RU362109"/>
    </source>
</evidence>
<dbReference type="InterPro" id="IPR023313">
    <property type="entry name" value="UBQ-conjugating_AS"/>
</dbReference>
<keyword evidence="5 8" id="KW-0833">Ubl conjugation pathway</keyword>
<dbReference type="SMART" id="SM00212">
    <property type="entry name" value="UBCc"/>
    <property type="match status" value="1"/>
</dbReference>
<dbReference type="Pfam" id="PF00179">
    <property type="entry name" value="UQ_con"/>
    <property type="match status" value="1"/>
</dbReference>
<evidence type="ECO:0000256" key="6">
    <source>
        <dbReference type="ARBA" id="ARBA00022840"/>
    </source>
</evidence>
<dbReference type="AlphaFoldDB" id="A0A1Y2H6E0"/>
<dbReference type="Proteomes" id="UP000193411">
    <property type="component" value="Unassembled WGS sequence"/>
</dbReference>
<dbReference type="EMBL" id="MCFL01000100">
    <property type="protein sequence ID" value="ORZ30136.1"/>
    <property type="molecule type" value="Genomic_DNA"/>
</dbReference>
<reference evidence="11 12" key="1">
    <citation type="submission" date="2016-07" db="EMBL/GenBank/DDBJ databases">
        <title>Pervasive Adenine N6-methylation of Active Genes in Fungi.</title>
        <authorList>
            <consortium name="DOE Joint Genome Institute"/>
            <person name="Mondo S.J."/>
            <person name="Dannebaum R.O."/>
            <person name="Kuo R.C."/>
            <person name="Labutti K."/>
            <person name="Haridas S."/>
            <person name="Kuo A."/>
            <person name="Salamov A."/>
            <person name="Ahrendt S.R."/>
            <person name="Lipzen A."/>
            <person name="Sullivan W."/>
            <person name="Andreopoulos W.B."/>
            <person name="Clum A."/>
            <person name="Lindquist E."/>
            <person name="Daum C."/>
            <person name="Ramamoorthy G.K."/>
            <person name="Gryganskyi A."/>
            <person name="Culley D."/>
            <person name="Magnuson J.K."/>
            <person name="James T.Y."/>
            <person name="O'Malley M.A."/>
            <person name="Stajich J.E."/>
            <person name="Spatafora J.W."/>
            <person name="Visel A."/>
            <person name="Grigoriev I.V."/>
        </authorList>
    </citation>
    <scope>NUCLEOTIDE SEQUENCE [LARGE SCALE GENOMIC DNA]</scope>
    <source>
        <strain evidence="11 12">PL171</strain>
    </source>
</reference>
<dbReference type="InterPro" id="IPR016135">
    <property type="entry name" value="UBQ-conjugating_enzyme/RWD"/>
</dbReference>
<comment type="catalytic activity">
    <reaction evidence="1">
        <text>S-ubiquitinyl-[E1 ubiquitin-activating enzyme]-L-cysteine + [E2 ubiquitin-conjugating enzyme]-L-cysteine = [E1 ubiquitin-activating enzyme]-L-cysteine + S-ubiquitinyl-[E2 ubiquitin-conjugating enzyme]-L-cysteine.</text>
        <dbReference type="EC" id="2.3.2.23"/>
    </reaction>
</comment>
<keyword evidence="4 8" id="KW-0547">Nucleotide-binding</keyword>
<feature type="region of interest" description="Disordered" evidence="9">
    <location>
        <begin position="130"/>
        <end position="169"/>
    </location>
</feature>
<comment type="pathway">
    <text evidence="2">Protein modification; protein ubiquitination.</text>
</comment>
<evidence type="ECO:0000313" key="12">
    <source>
        <dbReference type="Proteomes" id="UP000193411"/>
    </source>
</evidence>
<comment type="caution">
    <text evidence="11">The sequence shown here is derived from an EMBL/GenBank/DDBJ whole genome shotgun (WGS) entry which is preliminary data.</text>
</comment>
<feature type="compositionally biased region" description="Basic and acidic residues" evidence="9">
    <location>
        <begin position="132"/>
        <end position="143"/>
    </location>
</feature>
<dbReference type="PROSITE" id="PS50127">
    <property type="entry name" value="UBC_2"/>
    <property type="match status" value="1"/>
</dbReference>
<evidence type="ECO:0000256" key="4">
    <source>
        <dbReference type="ARBA" id="ARBA00022741"/>
    </source>
</evidence>
<feature type="domain" description="UBC core" evidence="10">
    <location>
        <begin position="1"/>
        <end position="147"/>
    </location>
</feature>
<name>A0A1Y2H6E0_9FUNG</name>
<feature type="region of interest" description="Disordered" evidence="9">
    <location>
        <begin position="210"/>
        <end position="262"/>
    </location>
</feature>
<proteinExistence type="inferred from homology"/>
<dbReference type="GO" id="GO:0061631">
    <property type="term" value="F:ubiquitin conjugating enzyme activity"/>
    <property type="evidence" value="ECO:0007669"/>
    <property type="project" value="UniProtKB-EC"/>
</dbReference>
<evidence type="ECO:0000256" key="1">
    <source>
        <dbReference type="ARBA" id="ARBA00000485"/>
    </source>
</evidence>
<dbReference type="InterPro" id="IPR000608">
    <property type="entry name" value="UBC"/>
</dbReference>